<gene>
    <name evidence="1" type="ORF">EV216_1651</name>
</gene>
<dbReference type="EMBL" id="SLVM01000065">
    <property type="protein sequence ID" value="TCM72131.1"/>
    <property type="molecule type" value="Genomic_DNA"/>
</dbReference>
<keyword evidence="2" id="KW-1185">Reference proteome</keyword>
<evidence type="ECO:0000313" key="1">
    <source>
        <dbReference type="EMBL" id="TCM72131.1"/>
    </source>
</evidence>
<sequence>MRGQLVGATEAERAKIEELIRARARDLMETQTQTWQSLGQIALTSLNDMDAGIQMLLRALQEAAFLGTGPLGQLFGGFRASGGSVRPGLAYEVGQRGREVFVPTVPAPSSRIPP</sequence>
<accession>A0A4R1Y840</accession>
<proteinExistence type="predicted"/>
<dbReference type="AlphaFoldDB" id="A0A4R1Y840"/>
<comment type="caution">
    <text evidence="1">The sequence shown here is derived from an EMBL/GenBank/DDBJ whole genome shotgun (WGS) entry which is preliminary data.</text>
</comment>
<reference evidence="1 2" key="1">
    <citation type="submission" date="2019-03" db="EMBL/GenBank/DDBJ databases">
        <title>Genomic Encyclopedia of Type Strains, Phase IV (KMG-IV): sequencing the most valuable type-strain genomes for metagenomic binning, comparative biology and taxonomic classification.</title>
        <authorList>
            <person name="Goeker M."/>
        </authorList>
    </citation>
    <scope>NUCLEOTIDE SEQUENCE [LARGE SCALE GENOMIC DNA]</scope>
    <source>
        <strain evidence="1 2">DSM 21153</strain>
    </source>
</reference>
<evidence type="ECO:0000313" key="2">
    <source>
        <dbReference type="Proteomes" id="UP000295277"/>
    </source>
</evidence>
<dbReference type="Proteomes" id="UP000295277">
    <property type="component" value="Unassembled WGS sequence"/>
</dbReference>
<organism evidence="1 2">
    <name type="scientific">Rhodovulum steppense</name>
    <dbReference type="NCBI Taxonomy" id="540251"/>
    <lineage>
        <taxon>Bacteria</taxon>
        <taxon>Pseudomonadati</taxon>
        <taxon>Pseudomonadota</taxon>
        <taxon>Alphaproteobacteria</taxon>
        <taxon>Rhodobacterales</taxon>
        <taxon>Paracoccaceae</taxon>
        <taxon>Rhodovulum</taxon>
    </lineage>
</organism>
<protein>
    <submittedName>
        <fullName evidence="1">Uncharacterized protein</fullName>
    </submittedName>
</protein>
<name>A0A4R1Y840_9RHOB</name>